<evidence type="ECO:0000313" key="2">
    <source>
        <dbReference type="EMBL" id="QXN89230.1"/>
    </source>
</evidence>
<dbReference type="NCBIfam" id="TIGR03083">
    <property type="entry name" value="maleylpyruvate isomerase family mycothiol-dependent enzyme"/>
    <property type="match status" value="1"/>
</dbReference>
<evidence type="ECO:0000259" key="1">
    <source>
        <dbReference type="Pfam" id="PF11716"/>
    </source>
</evidence>
<dbReference type="InterPro" id="IPR017517">
    <property type="entry name" value="Maleyloyr_isom"/>
</dbReference>
<dbReference type="Proteomes" id="UP000694257">
    <property type="component" value="Chromosome"/>
</dbReference>
<dbReference type="Pfam" id="PF11716">
    <property type="entry name" value="MDMPI_N"/>
    <property type="match status" value="1"/>
</dbReference>
<accession>A0ABX8RHY6</accession>
<feature type="domain" description="Mycothiol-dependent maleylpyruvate isomerase metal-binding" evidence="1">
    <location>
        <begin position="5"/>
        <end position="138"/>
    </location>
</feature>
<evidence type="ECO:0000313" key="3">
    <source>
        <dbReference type="Proteomes" id="UP000694257"/>
    </source>
</evidence>
<proteinExistence type="predicted"/>
<organism evidence="2 3">
    <name type="scientific">Nocardia iowensis</name>
    <dbReference type="NCBI Taxonomy" id="204891"/>
    <lineage>
        <taxon>Bacteria</taxon>
        <taxon>Bacillati</taxon>
        <taxon>Actinomycetota</taxon>
        <taxon>Actinomycetes</taxon>
        <taxon>Mycobacteriales</taxon>
        <taxon>Nocardiaceae</taxon>
        <taxon>Nocardia</taxon>
    </lineage>
</organism>
<gene>
    <name evidence="2" type="ORF">KV110_27280</name>
</gene>
<reference evidence="2 3" key="1">
    <citation type="submission" date="2021-07" db="EMBL/GenBank/DDBJ databases">
        <title>Whole Genome Sequence of Nocardia Iowensis.</title>
        <authorList>
            <person name="Lamm A."/>
            <person name="Collins-Fairclough A.M."/>
            <person name="Bunk B."/>
            <person name="Sproer C."/>
        </authorList>
    </citation>
    <scope>NUCLEOTIDE SEQUENCE [LARGE SCALE GENOMIC DNA]</scope>
    <source>
        <strain evidence="2 3">NRRL 5646</strain>
    </source>
</reference>
<dbReference type="InterPro" id="IPR024344">
    <property type="entry name" value="MDMPI_metal-binding"/>
</dbReference>
<sequence>MDVVAEAVRTMARRFADLASSAPDQPVTATPDWSIVDVLGHVAMEPSRYRELALGGGRWPARAADLPAFNAEQIATLPTRDPRELAAKLVADTDEFLATVADADADRTMMFDGDQRIRVDRSRGTLLGEFVVHGYDIARTLGRSWPIEPSHVPIILDGLNQVVPGWVDAAKADGHTATYELRLRGLTRYVYRFTDGQLTINPAEPGPVDVHISADPVVALLLNYGRIGPWRPALTGRVITWGRKPWLGLGFSGRFLPA</sequence>
<name>A0ABX8RHY6_NOCIO</name>
<protein>
    <submittedName>
        <fullName evidence="2">Maleylpyruvate isomerase family mycothiol-dependent enzyme</fullName>
    </submittedName>
</protein>
<keyword evidence="2" id="KW-0413">Isomerase</keyword>
<dbReference type="GO" id="GO:0016853">
    <property type="term" value="F:isomerase activity"/>
    <property type="evidence" value="ECO:0007669"/>
    <property type="project" value="UniProtKB-KW"/>
</dbReference>
<dbReference type="RefSeq" id="WP_218470108.1">
    <property type="nucleotide sequence ID" value="NZ_CP078145.1"/>
</dbReference>
<keyword evidence="3" id="KW-1185">Reference proteome</keyword>
<dbReference type="EMBL" id="CP078145">
    <property type="protein sequence ID" value="QXN89230.1"/>
    <property type="molecule type" value="Genomic_DNA"/>
</dbReference>